<organism evidence="2">
    <name type="scientific">Eremomyces bilateralis CBS 781.70</name>
    <dbReference type="NCBI Taxonomy" id="1392243"/>
    <lineage>
        <taxon>Eukaryota</taxon>
        <taxon>Fungi</taxon>
        <taxon>Dikarya</taxon>
        <taxon>Ascomycota</taxon>
        <taxon>Pezizomycotina</taxon>
        <taxon>Dothideomycetes</taxon>
        <taxon>Dothideomycetes incertae sedis</taxon>
        <taxon>Eremomycetales</taxon>
        <taxon>Eremomycetaceae</taxon>
        <taxon>Eremomyces</taxon>
    </lineage>
</organism>
<feature type="region of interest" description="Disordered" evidence="1">
    <location>
        <begin position="1008"/>
        <end position="1034"/>
    </location>
</feature>
<dbReference type="OrthoDB" id="410701at2759"/>
<dbReference type="RefSeq" id="XP_033532219.1">
    <property type="nucleotide sequence ID" value="XM_033682916.1"/>
</dbReference>
<sequence length="1176" mass="131498">MLCRGCATALYRSHVAFSRNSRSVPTSRPWKNVCRSYSARAEASVSLQNEVDQPTETVTDAAGGPYPRKRIASYHRHGADKAMNRGHRIISLHRYKTVEIVRNEAPVTDPSRHVTLGRQYKRLEIIGDEAPFTPNSIGHSKHELNSATPVAKLESRIPATDPEASNKRQSDTPIVSYSVAEHSGDLESSNERESYTPIVSHAVAEPLEDLESSGEPGSYTPIVSHAVAEPLANLLNPRRIEDKGGDLDYLSRALVILQEQHILPKYILPAPTKFSEKADVVHRYDTLRSRDRPASRKWVLASYIQAMSQVVPRRDLLAVDFRTAIWPHHEQIASYLSKADLPCLALEGHDATDLFNWATILLSRRPGREIIEGMTRPPLEASGPSRTRVPVFVLLAVLRRRKLHPDCIWDILQYVSAAFDDAHALHKSDPSATRTLSRQNRATEILGKYHMLLIIGRLLRHARQVHTTLLSDIAGLLCRHLDFLQQISTPQVHGPPVAQALQTATFLCNKVLNALAITPTTHPLRDSFAAENAQFTILERMAGFAPPLIVTSEGYKAVIAVLLRRPKTERERDWAAMKKGSWPPWKEDRTGLDEYKNAAYGTSRAGAALLRMKEAGCDTGEWGMLAHLFAGWDTDNTPTMQVRAKLPNTDRKLPEPDHSIAVQTGIWAARITATRTLNEAWASFLAFKSSGTYAPSLSVTGSDVYEAMLRKIVAQENAKIEKSNTADFRDPAMSSQSIPLPGDGIELSPEPASTHEWTYVSAPPPSSNELVGEMIAKVRVSKKCAQFILVNVTDATRLQSLLELLFDGSRINEIIWSSRPEHQMHWKEVPLPAIKCVIAALCRVPAVKGISDVIHGPSVSNICPPLRLRSQHPVVHALHLSAYYPHSKKFVYAMVLRCLEKGNNTKDPVGIRDHPRSLDKIYRVALARHAAQTIAVEQEPLDLPGFSSICNILQAAIIPSHDLLRWLETHDAHERMSEQHPAIIETAQWILDHGSFYIRELFYRAVGQPQPRTSPNPNPSQRPVSPRSPTPTLSRLYTIPDPADLHRLIRTLASFADHEGLLSIVYWMAEHHTALSEITSNSVGGRRRFRTLLVAIRVWLERPAVQMMDHRNDYVKVLRISERFGRGVPDEAVLMARETVEGVEGWGGWPAWDEVVHYINRSGDIGPYPNTHDIRH</sequence>
<dbReference type="GeneID" id="54423486"/>
<evidence type="ECO:0000256" key="1">
    <source>
        <dbReference type="SAM" id="MobiDB-lite"/>
    </source>
</evidence>
<protein>
    <submittedName>
        <fullName evidence="2 4">Uncharacterized protein</fullName>
    </submittedName>
</protein>
<evidence type="ECO:0000313" key="4">
    <source>
        <dbReference type="RefSeq" id="XP_033532219.1"/>
    </source>
</evidence>
<reference evidence="2 4" key="1">
    <citation type="submission" date="2020-01" db="EMBL/GenBank/DDBJ databases">
        <authorList>
            <consortium name="DOE Joint Genome Institute"/>
            <person name="Haridas S."/>
            <person name="Albert R."/>
            <person name="Binder M."/>
            <person name="Bloem J."/>
            <person name="Labutti K."/>
            <person name="Salamov A."/>
            <person name="Andreopoulos B."/>
            <person name="Baker S.E."/>
            <person name="Barry K."/>
            <person name="Bills G."/>
            <person name="Bluhm B.H."/>
            <person name="Cannon C."/>
            <person name="Castanera R."/>
            <person name="Culley D.E."/>
            <person name="Daum C."/>
            <person name="Ezra D."/>
            <person name="Gonzalez J.B."/>
            <person name="Henrissat B."/>
            <person name="Kuo A."/>
            <person name="Liang C."/>
            <person name="Lipzen A."/>
            <person name="Lutzoni F."/>
            <person name="Magnuson J."/>
            <person name="Mondo S."/>
            <person name="Nolan M."/>
            <person name="Ohm R."/>
            <person name="Pangilinan J."/>
            <person name="Park H.-J."/>
            <person name="Ramirez L."/>
            <person name="Alfaro M."/>
            <person name="Sun H."/>
            <person name="Tritt A."/>
            <person name="Yoshinaga Y."/>
            <person name="Zwiers L.-H."/>
            <person name="Turgeon B.G."/>
            <person name="Goodwin S.B."/>
            <person name="Spatafora J.W."/>
            <person name="Crous P.W."/>
            <person name="Grigoriev I.V."/>
        </authorList>
    </citation>
    <scope>NUCLEOTIDE SEQUENCE</scope>
    <source>
        <strain evidence="2 4">CBS 781.70</strain>
    </source>
</reference>
<dbReference type="AlphaFoldDB" id="A0A6G1FXV4"/>
<dbReference type="EMBL" id="ML975165">
    <property type="protein sequence ID" value="KAF1810588.1"/>
    <property type="molecule type" value="Genomic_DNA"/>
</dbReference>
<gene>
    <name evidence="2 4" type="ORF">P152DRAFT_515759</name>
</gene>
<keyword evidence="3" id="KW-1185">Reference proteome</keyword>
<name>A0A6G1FXV4_9PEZI</name>
<dbReference type="Proteomes" id="UP000504638">
    <property type="component" value="Unplaced"/>
</dbReference>
<evidence type="ECO:0000313" key="3">
    <source>
        <dbReference type="Proteomes" id="UP000504638"/>
    </source>
</evidence>
<reference evidence="4" key="2">
    <citation type="submission" date="2020-04" db="EMBL/GenBank/DDBJ databases">
        <authorList>
            <consortium name="NCBI Genome Project"/>
        </authorList>
    </citation>
    <scope>NUCLEOTIDE SEQUENCE</scope>
    <source>
        <strain evidence="4">CBS 781.70</strain>
    </source>
</reference>
<proteinExistence type="predicted"/>
<evidence type="ECO:0000313" key="2">
    <source>
        <dbReference type="EMBL" id="KAF1810588.1"/>
    </source>
</evidence>
<reference evidence="4" key="3">
    <citation type="submission" date="2025-04" db="UniProtKB">
        <authorList>
            <consortium name="RefSeq"/>
        </authorList>
    </citation>
    <scope>IDENTIFICATION</scope>
    <source>
        <strain evidence="4">CBS 781.70</strain>
    </source>
</reference>
<accession>A0A6G1FXV4</accession>